<dbReference type="EMBL" id="JH159193">
    <property type="protein sequence ID" value="EGZ04397.1"/>
    <property type="molecule type" value="Genomic_DNA"/>
</dbReference>
<dbReference type="InParanoid" id="G5AJA4"/>
<dbReference type="RefSeq" id="XP_009540155.1">
    <property type="nucleotide sequence ID" value="XM_009541860.1"/>
</dbReference>
<proteinExistence type="predicted"/>
<organism evidence="1 2">
    <name type="scientific">Phytophthora sojae (strain P6497)</name>
    <name type="common">Soybean stem and root rot agent</name>
    <name type="synonym">Phytophthora megasperma f. sp. glycines</name>
    <dbReference type="NCBI Taxonomy" id="1094619"/>
    <lineage>
        <taxon>Eukaryota</taxon>
        <taxon>Sar</taxon>
        <taxon>Stramenopiles</taxon>
        <taxon>Oomycota</taxon>
        <taxon>Peronosporomycetes</taxon>
        <taxon>Peronosporales</taxon>
        <taxon>Peronosporaceae</taxon>
        <taxon>Phytophthora</taxon>
    </lineage>
</organism>
<protein>
    <submittedName>
        <fullName evidence="1">Uncharacterized protein</fullName>
    </submittedName>
</protein>
<evidence type="ECO:0000313" key="2">
    <source>
        <dbReference type="Proteomes" id="UP000002640"/>
    </source>
</evidence>
<dbReference type="Proteomes" id="UP000002640">
    <property type="component" value="Unassembled WGS sequence"/>
</dbReference>
<dbReference type="GeneID" id="20648513"/>
<dbReference type="AlphaFoldDB" id="G5AJA4"/>
<dbReference type="KEGG" id="psoj:PHYSODRAFT_343302"/>
<keyword evidence="2" id="KW-1185">Reference proteome</keyword>
<accession>G5AJA4</accession>
<name>G5AJA4_PHYSP</name>
<gene>
    <name evidence="1" type="ORF">PHYSODRAFT_343302</name>
</gene>
<sequence length="376" mass="40318">MTRRGELSTPAIFLAKIDEVLVLWDEGSQLLVKDGSLERLMRLRTPVKCARSRQEGVIVALPAELDSLTSKCVAVIVSRAVGAAAEKLRVRGAAVLVAPYLGRRLLLQDKTRQEGIDVARKGAAGCPCLLLCREHSTPATNPLRAESVWLCARLCDPRLAGSAGGFVCDSSVAVDAEADKLSALRRSDVTSRRWMGCRLYKNTPSCWVAAPGDVGIGASQSATAFQSGDGDSVQVWLKIARSTGLRLSKVDALAVETSAAREAPVGLKLDAALAASAADFSSTNAPERLLWKHRREGADGGKLRAAVFAHASQTIFLLQKFCRVDHAAVTAPELDPCATPIGASIDRKPQVREILDLLEKRLLKAWYGSTQLLVMA</sequence>
<evidence type="ECO:0000313" key="1">
    <source>
        <dbReference type="EMBL" id="EGZ04397.1"/>
    </source>
</evidence>
<reference evidence="1 2" key="1">
    <citation type="journal article" date="2006" name="Science">
        <title>Phytophthora genome sequences uncover evolutionary origins and mechanisms of pathogenesis.</title>
        <authorList>
            <person name="Tyler B.M."/>
            <person name="Tripathy S."/>
            <person name="Zhang X."/>
            <person name="Dehal P."/>
            <person name="Jiang R.H."/>
            <person name="Aerts A."/>
            <person name="Arredondo F.D."/>
            <person name="Baxter L."/>
            <person name="Bensasson D."/>
            <person name="Beynon J.L."/>
            <person name="Chapman J."/>
            <person name="Damasceno C.M."/>
            <person name="Dorrance A.E."/>
            <person name="Dou D."/>
            <person name="Dickerman A.W."/>
            <person name="Dubchak I.L."/>
            <person name="Garbelotto M."/>
            <person name="Gijzen M."/>
            <person name="Gordon S.G."/>
            <person name="Govers F."/>
            <person name="Grunwald N.J."/>
            <person name="Huang W."/>
            <person name="Ivors K.L."/>
            <person name="Jones R.W."/>
            <person name="Kamoun S."/>
            <person name="Krampis K."/>
            <person name="Lamour K.H."/>
            <person name="Lee M.K."/>
            <person name="McDonald W.H."/>
            <person name="Medina M."/>
            <person name="Meijer H.J."/>
            <person name="Nordberg E.K."/>
            <person name="Maclean D.J."/>
            <person name="Ospina-Giraldo M.D."/>
            <person name="Morris P.F."/>
            <person name="Phuntumart V."/>
            <person name="Putnam N.H."/>
            <person name="Rash S."/>
            <person name="Rose J.K."/>
            <person name="Sakihama Y."/>
            <person name="Salamov A.A."/>
            <person name="Savidor A."/>
            <person name="Scheuring C.F."/>
            <person name="Smith B.M."/>
            <person name="Sobral B.W."/>
            <person name="Terry A."/>
            <person name="Torto-Alalibo T.A."/>
            <person name="Win J."/>
            <person name="Xu Z."/>
            <person name="Zhang H."/>
            <person name="Grigoriev I.V."/>
            <person name="Rokhsar D.S."/>
            <person name="Boore J.L."/>
        </authorList>
    </citation>
    <scope>NUCLEOTIDE SEQUENCE [LARGE SCALE GENOMIC DNA]</scope>
    <source>
        <strain evidence="1 2">P6497</strain>
    </source>
</reference>